<keyword evidence="2" id="KW-1185">Reference proteome</keyword>
<accession>A0AA40EHQ6</accession>
<evidence type="ECO:0000313" key="1">
    <source>
        <dbReference type="EMBL" id="KAK0736413.1"/>
    </source>
</evidence>
<dbReference type="Proteomes" id="UP001172159">
    <property type="component" value="Unassembled WGS sequence"/>
</dbReference>
<gene>
    <name evidence="1" type="ORF">B0T21DRAFT_411595</name>
</gene>
<reference evidence="1" key="1">
    <citation type="submission" date="2023-06" db="EMBL/GenBank/DDBJ databases">
        <title>Genome-scale phylogeny and comparative genomics of the fungal order Sordariales.</title>
        <authorList>
            <consortium name="Lawrence Berkeley National Laboratory"/>
            <person name="Hensen N."/>
            <person name="Bonometti L."/>
            <person name="Westerberg I."/>
            <person name="Brannstrom I.O."/>
            <person name="Guillou S."/>
            <person name="Cros-Aarteil S."/>
            <person name="Calhoun S."/>
            <person name="Haridas S."/>
            <person name="Kuo A."/>
            <person name="Mondo S."/>
            <person name="Pangilinan J."/>
            <person name="Riley R."/>
            <person name="Labutti K."/>
            <person name="Andreopoulos B."/>
            <person name="Lipzen A."/>
            <person name="Chen C."/>
            <person name="Yanf M."/>
            <person name="Daum C."/>
            <person name="Ng V."/>
            <person name="Clum A."/>
            <person name="Steindorff A."/>
            <person name="Ohm R."/>
            <person name="Martin F."/>
            <person name="Silar P."/>
            <person name="Natvig D."/>
            <person name="Lalanne C."/>
            <person name="Gautier V."/>
            <person name="Ament-Velasquez S.L."/>
            <person name="Kruys A."/>
            <person name="Hutchinson M.I."/>
            <person name="Powell A.J."/>
            <person name="Barry K."/>
            <person name="Miller A.N."/>
            <person name="Grigoriev I.V."/>
            <person name="Debuchy R."/>
            <person name="Gladieux P."/>
            <person name="Thoren M.H."/>
            <person name="Johannesson H."/>
        </authorList>
    </citation>
    <scope>NUCLEOTIDE SEQUENCE</scope>
    <source>
        <strain evidence="1">CBS 540.89</strain>
    </source>
</reference>
<organism evidence="1 2">
    <name type="scientific">Apiosordaria backusii</name>
    <dbReference type="NCBI Taxonomy" id="314023"/>
    <lineage>
        <taxon>Eukaryota</taxon>
        <taxon>Fungi</taxon>
        <taxon>Dikarya</taxon>
        <taxon>Ascomycota</taxon>
        <taxon>Pezizomycotina</taxon>
        <taxon>Sordariomycetes</taxon>
        <taxon>Sordariomycetidae</taxon>
        <taxon>Sordariales</taxon>
        <taxon>Lasiosphaeriaceae</taxon>
        <taxon>Apiosordaria</taxon>
    </lineage>
</organism>
<evidence type="ECO:0000313" key="2">
    <source>
        <dbReference type="Proteomes" id="UP001172159"/>
    </source>
</evidence>
<dbReference type="AlphaFoldDB" id="A0AA40EHQ6"/>
<sequence>MAVAADGSNLWGNLGFTPKKDHVHKSQVIKVFVKPQPNKSLQTTVLQHWQTAVSTDFLTDTVIMTSTCKYEAVAGSDQVFESQTEGIASRANTVHEQLEETVQKEELACEAEPVCEKEPACKEEPVCEEADQTIQLLDFQDYNVITRFDPAGGRENMNVPWKAELRAKANDVAYLMREGFHWTEDNILPKESSLKINDINRVLILEKNPSEQPGWLFMPKMPIACGFRGELCPSVQR</sequence>
<proteinExistence type="predicted"/>
<dbReference type="EMBL" id="JAUKTV010000006">
    <property type="protein sequence ID" value="KAK0736413.1"/>
    <property type="molecule type" value="Genomic_DNA"/>
</dbReference>
<comment type="caution">
    <text evidence="1">The sequence shown here is derived from an EMBL/GenBank/DDBJ whole genome shotgun (WGS) entry which is preliminary data.</text>
</comment>
<name>A0AA40EHQ6_9PEZI</name>
<protein>
    <submittedName>
        <fullName evidence="1">Uncharacterized protein</fullName>
    </submittedName>
</protein>